<sequence length="57" mass="6186">IILEQHPDILGNSDTSCKRQGKLCLDQRLISGTHVEDSVGPSVQKQAGALTRKQMIA</sequence>
<evidence type="ECO:0000313" key="2">
    <source>
        <dbReference type="Proteomes" id="UP000265520"/>
    </source>
</evidence>
<dbReference type="AlphaFoldDB" id="A0A392V438"/>
<evidence type="ECO:0000313" key="1">
    <source>
        <dbReference type="EMBL" id="MCI82213.1"/>
    </source>
</evidence>
<feature type="non-terminal residue" evidence="1">
    <location>
        <position position="57"/>
    </location>
</feature>
<protein>
    <submittedName>
        <fullName evidence="1">Uncharacterized protein</fullName>
    </submittedName>
</protein>
<dbReference type="Proteomes" id="UP000265520">
    <property type="component" value="Unassembled WGS sequence"/>
</dbReference>
<accession>A0A392V438</accession>
<feature type="non-terminal residue" evidence="1">
    <location>
        <position position="1"/>
    </location>
</feature>
<name>A0A392V438_9FABA</name>
<proteinExistence type="predicted"/>
<comment type="caution">
    <text evidence="1">The sequence shown here is derived from an EMBL/GenBank/DDBJ whole genome shotgun (WGS) entry which is preliminary data.</text>
</comment>
<keyword evidence="2" id="KW-1185">Reference proteome</keyword>
<organism evidence="1 2">
    <name type="scientific">Trifolium medium</name>
    <dbReference type="NCBI Taxonomy" id="97028"/>
    <lineage>
        <taxon>Eukaryota</taxon>
        <taxon>Viridiplantae</taxon>
        <taxon>Streptophyta</taxon>
        <taxon>Embryophyta</taxon>
        <taxon>Tracheophyta</taxon>
        <taxon>Spermatophyta</taxon>
        <taxon>Magnoliopsida</taxon>
        <taxon>eudicotyledons</taxon>
        <taxon>Gunneridae</taxon>
        <taxon>Pentapetalae</taxon>
        <taxon>rosids</taxon>
        <taxon>fabids</taxon>
        <taxon>Fabales</taxon>
        <taxon>Fabaceae</taxon>
        <taxon>Papilionoideae</taxon>
        <taxon>50 kb inversion clade</taxon>
        <taxon>NPAAA clade</taxon>
        <taxon>Hologalegina</taxon>
        <taxon>IRL clade</taxon>
        <taxon>Trifolieae</taxon>
        <taxon>Trifolium</taxon>
    </lineage>
</organism>
<dbReference type="EMBL" id="LXQA011037906">
    <property type="protein sequence ID" value="MCI82213.1"/>
    <property type="molecule type" value="Genomic_DNA"/>
</dbReference>
<reference evidence="1 2" key="1">
    <citation type="journal article" date="2018" name="Front. Plant Sci.">
        <title>Red Clover (Trifolium pratense) and Zigzag Clover (T. medium) - A Picture of Genomic Similarities and Differences.</title>
        <authorList>
            <person name="Dluhosova J."/>
            <person name="Istvanek J."/>
            <person name="Nedelnik J."/>
            <person name="Repkova J."/>
        </authorList>
    </citation>
    <scope>NUCLEOTIDE SEQUENCE [LARGE SCALE GENOMIC DNA]</scope>
    <source>
        <strain evidence="2">cv. 10/8</strain>
        <tissue evidence="1">Leaf</tissue>
    </source>
</reference>